<dbReference type="InterPro" id="IPR018644">
    <property type="entry name" value="DUF2071"/>
</dbReference>
<dbReference type="Pfam" id="PF09844">
    <property type="entry name" value="DUF2071"/>
    <property type="match status" value="1"/>
</dbReference>
<dbReference type="InterPro" id="IPR023375">
    <property type="entry name" value="ADC_dom_sf"/>
</dbReference>
<accession>A0A6J7E8Q4</accession>
<protein>
    <submittedName>
        <fullName evidence="1">Unannotated protein</fullName>
    </submittedName>
</protein>
<dbReference type="Gene3D" id="2.40.400.10">
    <property type="entry name" value="Acetoacetate decarboxylase-like"/>
    <property type="match status" value="1"/>
</dbReference>
<dbReference type="AlphaFoldDB" id="A0A6J7E8Q4"/>
<proteinExistence type="predicted"/>
<dbReference type="PANTHER" id="PTHR39186">
    <property type="entry name" value="DUF2071 FAMILY PROTEIN"/>
    <property type="match status" value="1"/>
</dbReference>
<gene>
    <name evidence="1" type="ORF">UFOPK3376_01192</name>
</gene>
<reference evidence="1" key="1">
    <citation type="submission" date="2020-05" db="EMBL/GenBank/DDBJ databases">
        <authorList>
            <person name="Chiriac C."/>
            <person name="Salcher M."/>
            <person name="Ghai R."/>
            <person name="Kavagutti S V."/>
        </authorList>
    </citation>
    <scope>NUCLEOTIDE SEQUENCE</scope>
</reference>
<dbReference type="SUPFAM" id="SSF160104">
    <property type="entry name" value="Acetoacetate decarboxylase-like"/>
    <property type="match status" value="1"/>
</dbReference>
<organism evidence="1">
    <name type="scientific">freshwater metagenome</name>
    <dbReference type="NCBI Taxonomy" id="449393"/>
    <lineage>
        <taxon>unclassified sequences</taxon>
        <taxon>metagenomes</taxon>
        <taxon>ecological metagenomes</taxon>
    </lineage>
</organism>
<name>A0A6J7E8Q4_9ZZZZ</name>
<dbReference type="PANTHER" id="PTHR39186:SF1">
    <property type="entry name" value="DUF2071 DOMAIN-CONTAINING PROTEIN"/>
    <property type="match status" value="1"/>
</dbReference>
<dbReference type="EMBL" id="CAFBLP010000024">
    <property type="protein sequence ID" value="CAB4877204.1"/>
    <property type="molecule type" value="Genomic_DNA"/>
</dbReference>
<sequence length="233" mass="26383">MQMGWEQLTFVHWAYDPAAVQRLLPPGLTVQTFDDRAWVSLVPFVMRVRFPLVGAVPWLSVFPETNVRTYVTAADGTEGIWFFSLDASRLAAVLAARVGYRLPYMWSSMSVRTEGDHINYDCVRRWPGPRGAHSTVGIRIGAEVAAQQLDERDHFLSARWRLYSSMFGSLWGARALHEPWPLHRASLIRYDDELVTASGLPEPTGDPIVQYSPGVNVRVSMPYRIRHGSPQRS</sequence>
<evidence type="ECO:0000313" key="1">
    <source>
        <dbReference type="EMBL" id="CAB4877204.1"/>
    </source>
</evidence>